<name>A0AA37P2A7_9PEZI</name>
<dbReference type="GeneID" id="73327131"/>
<comment type="caution">
    <text evidence="2">The sequence shown here is derived from an EMBL/GenBank/DDBJ whole genome shotgun (WGS) entry which is preliminary data.</text>
</comment>
<organism evidence="2 3">
    <name type="scientific">Colletotrichum spaethianum</name>
    <dbReference type="NCBI Taxonomy" id="700344"/>
    <lineage>
        <taxon>Eukaryota</taxon>
        <taxon>Fungi</taxon>
        <taxon>Dikarya</taxon>
        <taxon>Ascomycota</taxon>
        <taxon>Pezizomycotina</taxon>
        <taxon>Sordariomycetes</taxon>
        <taxon>Hypocreomycetidae</taxon>
        <taxon>Glomerellales</taxon>
        <taxon>Glomerellaceae</taxon>
        <taxon>Colletotrichum</taxon>
        <taxon>Colletotrichum spaethianum species complex</taxon>
    </lineage>
</organism>
<dbReference type="RefSeq" id="XP_049128498.1">
    <property type="nucleotide sequence ID" value="XM_049272541.1"/>
</dbReference>
<keyword evidence="3" id="KW-1185">Reference proteome</keyword>
<proteinExistence type="predicted"/>
<dbReference type="AlphaFoldDB" id="A0AA37P2A7"/>
<sequence>MYIPETGQTVYVVAKPFPKLPTYKSQQQSGRAPSFPRPPHSPVNSPLRNDFQQLQFESPPPLPQRPGNLSPATSSIKRKLVPGIPRNIAVGDRERLLRPNMRPPPEDYEPSEEEIERMRRGDAQPQLILPGDVDIKFATSVTGMTPADASAREGKYRVNMTQMPMILTGSRRVTAEAGHDRCDLAAVYSVFKTYMHI</sequence>
<feature type="compositionally biased region" description="Polar residues" evidence="1">
    <location>
        <begin position="42"/>
        <end position="56"/>
    </location>
</feature>
<accession>A0AA37P2A7</accession>
<evidence type="ECO:0000313" key="3">
    <source>
        <dbReference type="Proteomes" id="UP001055115"/>
    </source>
</evidence>
<evidence type="ECO:0000313" key="2">
    <source>
        <dbReference type="EMBL" id="GKT46148.1"/>
    </source>
</evidence>
<dbReference type="EMBL" id="BQXU01000015">
    <property type="protein sequence ID" value="GKT46148.1"/>
    <property type="molecule type" value="Genomic_DNA"/>
</dbReference>
<dbReference type="Proteomes" id="UP001055115">
    <property type="component" value="Unassembled WGS sequence"/>
</dbReference>
<evidence type="ECO:0000256" key="1">
    <source>
        <dbReference type="SAM" id="MobiDB-lite"/>
    </source>
</evidence>
<protein>
    <submittedName>
        <fullName evidence="2">Uncharacterized protein</fullName>
    </submittedName>
</protein>
<reference evidence="2 3" key="1">
    <citation type="submission" date="2022-03" db="EMBL/GenBank/DDBJ databases">
        <title>Genome data of Colletotrichum spp.</title>
        <authorList>
            <person name="Utami Y.D."/>
            <person name="Hiruma K."/>
        </authorList>
    </citation>
    <scope>NUCLEOTIDE SEQUENCE [LARGE SCALE GENOMIC DNA]</scope>
    <source>
        <strain evidence="2 3">MAFF 239500</strain>
    </source>
</reference>
<gene>
    <name evidence="2" type="ORF">ColSpa_06329</name>
</gene>
<feature type="region of interest" description="Disordered" evidence="1">
    <location>
        <begin position="21"/>
        <end position="111"/>
    </location>
</feature>